<organism evidence="1 2">
    <name type="scientific">Teratosphaeria nubilosa</name>
    <dbReference type="NCBI Taxonomy" id="161662"/>
    <lineage>
        <taxon>Eukaryota</taxon>
        <taxon>Fungi</taxon>
        <taxon>Dikarya</taxon>
        <taxon>Ascomycota</taxon>
        <taxon>Pezizomycotina</taxon>
        <taxon>Dothideomycetes</taxon>
        <taxon>Dothideomycetidae</taxon>
        <taxon>Mycosphaerellales</taxon>
        <taxon>Teratosphaeriaceae</taxon>
        <taxon>Teratosphaeria</taxon>
    </lineage>
</organism>
<dbReference type="EMBL" id="ML995809">
    <property type="protein sequence ID" value="KAF2773972.1"/>
    <property type="molecule type" value="Genomic_DNA"/>
</dbReference>
<accession>A0A6G1LN31</accession>
<dbReference type="Proteomes" id="UP000799436">
    <property type="component" value="Unassembled WGS sequence"/>
</dbReference>
<keyword evidence="2" id="KW-1185">Reference proteome</keyword>
<dbReference type="AlphaFoldDB" id="A0A6G1LN31"/>
<protein>
    <submittedName>
        <fullName evidence="1">Uncharacterized protein</fullName>
    </submittedName>
</protein>
<feature type="non-terminal residue" evidence="1">
    <location>
        <position position="1"/>
    </location>
</feature>
<sequence>AFNEVLARLTSSWTQVEMGIGAVTGIGQFVLSTNQEDDGSALTTMVSRQVARGALRSESVTASYG</sequence>
<gene>
    <name evidence="1" type="ORF">EJ03DRAFT_264207</name>
</gene>
<reference evidence="1" key="1">
    <citation type="journal article" date="2020" name="Stud. Mycol.">
        <title>101 Dothideomycetes genomes: a test case for predicting lifestyles and emergence of pathogens.</title>
        <authorList>
            <person name="Haridas S."/>
            <person name="Albert R."/>
            <person name="Binder M."/>
            <person name="Bloem J."/>
            <person name="Labutti K."/>
            <person name="Salamov A."/>
            <person name="Andreopoulos B."/>
            <person name="Baker S."/>
            <person name="Barry K."/>
            <person name="Bills G."/>
            <person name="Bluhm B."/>
            <person name="Cannon C."/>
            <person name="Castanera R."/>
            <person name="Culley D."/>
            <person name="Daum C."/>
            <person name="Ezra D."/>
            <person name="Gonzalez J."/>
            <person name="Henrissat B."/>
            <person name="Kuo A."/>
            <person name="Liang C."/>
            <person name="Lipzen A."/>
            <person name="Lutzoni F."/>
            <person name="Magnuson J."/>
            <person name="Mondo S."/>
            <person name="Nolan M."/>
            <person name="Ohm R."/>
            <person name="Pangilinan J."/>
            <person name="Park H.-J."/>
            <person name="Ramirez L."/>
            <person name="Alfaro M."/>
            <person name="Sun H."/>
            <person name="Tritt A."/>
            <person name="Yoshinaga Y."/>
            <person name="Zwiers L.-H."/>
            <person name="Turgeon B."/>
            <person name="Goodwin S."/>
            <person name="Spatafora J."/>
            <person name="Crous P."/>
            <person name="Grigoriev I."/>
        </authorList>
    </citation>
    <scope>NUCLEOTIDE SEQUENCE</scope>
    <source>
        <strain evidence="1">CBS 116005</strain>
    </source>
</reference>
<evidence type="ECO:0000313" key="1">
    <source>
        <dbReference type="EMBL" id="KAF2773972.1"/>
    </source>
</evidence>
<proteinExistence type="predicted"/>
<name>A0A6G1LN31_9PEZI</name>
<evidence type="ECO:0000313" key="2">
    <source>
        <dbReference type="Proteomes" id="UP000799436"/>
    </source>
</evidence>